<comment type="caution">
    <text evidence="11">The sequence shown here is derived from an EMBL/GenBank/DDBJ whole genome shotgun (WGS) entry which is preliminary data.</text>
</comment>
<dbReference type="Pfam" id="PF02537">
    <property type="entry name" value="CRCB"/>
    <property type="match status" value="1"/>
</dbReference>
<comment type="similarity">
    <text evidence="7 10">Belongs to the fluoride channel Fluc/FEX (TC 1.A.43) family.</text>
</comment>
<accession>A0A512PNY9</accession>
<dbReference type="EMBL" id="BKAM01000038">
    <property type="protein sequence ID" value="GEP72900.1"/>
    <property type="molecule type" value="Genomic_DNA"/>
</dbReference>
<feature type="binding site" evidence="10">
    <location>
        <position position="71"/>
    </location>
    <ligand>
        <name>Na(+)</name>
        <dbReference type="ChEBI" id="CHEBI:29101"/>
        <note>structural</note>
    </ligand>
</feature>
<keyword evidence="3 10" id="KW-0812">Transmembrane</keyword>
<comment type="subcellular location">
    <subcellularLocation>
        <location evidence="1 10">Cell membrane</location>
        <topology evidence="1 10">Multi-pass membrane protein</topology>
    </subcellularLocation>
</comment>
<dbReference type="Proteomes" id="UP000321569">
    <property type="component" value="Unassembled WGS sequence"/>
</dbReference>
<keyword evidence="10" id="KW-0813">Transport</keyword>
<proteinExistence type="inferred from homology"/>
<dbReference type="STRING" id="1423795.FD12_GL000927"/>
<evidence type="ECO:0000313" key="11">
    <source>
        <dbReference type="EMBL" id="GEP72900.1"/>
    </source>
</evidence>
<evidence type="ECO:0000256" key="6">
    <source>
        <dbReference type="ARBA" id="ARBA00023303"/>
    </source>
</evidence>
<keyword evidence="10" id="KW-0406">Ion transport</keyword>
<reference evidence="11 12" key="1">
    <citation type="submission" date="2019-07" db="EMBL/GenBank/DDBJ databases">
        <title>Whole genome shotgun sequence of Lactobacillus rapi NBRC 109618.</title>
        <authorList>
            <person name="Hosoyama A."/>
            <person name="Uohara A."/>
            <person name="Ohji S."/>
            <person name="Ichikawa N."/>
        </authorList>
    </citation>
    <scope>NUCLEOTIDE SEQUENCE [LARGE SCALE GENOMIC DNA]</scope>
    <source>
        <strain evidence="11 12">NBRC 109618</strain>
    </source>
</reference>
<keyword evidence="10" id="KW-0479">Metal-binding</keyword>
<dbReference type="InterPro" id="IPR003691">
    <property type="entry name" value="FluC"/>
</dbReference>
<evidence type="ECO:0000256" key="8">
    <source>
        <dbReference type="ARBA" id="ARBA00035585"/>
    </source>
</evidence>
<gene>
    <name evidence="11" type="primary">crcB_1</name>
    <name evidence="10" type="synonym">crcB</name>
    <name evidence="10" type="synonym">fluC</name>
    <name evidence="11" type="ORF">LRA02_17680</name>
</gene>
<protein>
    <recommendedName>
        <fullName evidence="10">Fluoride-specific ion channel FluC</fullName>
    </recommendedName>
</protein>
<dbReference type="GO" id="GO:0005886">
    <property type="term" value="C:plasma membrane"/>
    <property type="evidence" value="ECO:0007669"/>
    <property type="project" value="UniProtKB-SubCell"/>
</dbReference>
<feature type="transmembrane region" description="Helical" evidence="10">
    <location>
        <begin position="60"/>
        <end position="82"/>
    </location>
</feature>
<evidence type="ECO:0000256" key="4">
    <source>
        <dbReference type="ARBA" id="ARBA00022989"/>
    </source>
</evidence>
<sequence>MNLMYVAVGAGIGAVGRYELTILGKRLAPIIPFGTLLINVLGALLAGVLTGMLIDNRLSLFLLTGICGGFTTFSTFTADTFVLVKNQRFGIATIYWVATVGLGIAAVVFGLWLGMLIR</sequence>
<dbReference type="GO" id="GO:0140114">
    <property type="term" value="P:cellular detoxification of fluoride"/>
    <property type="evidence" value="ECO:0007669"/>
    <property type="project" value="UniProtKB-UniRule"/>
</dbReference>
<evidence type="ECO:0000256" key="9">
    <source>
        <dbReference type="ARBA" id="ARBA00049940"/>
    </source>
</evidence>
<comment type="activity regulation">
    <text evidence="10">Na(+) is not transported, but it plays an essential structural role and its presence is essential for fluoride channel function.</text>
</comment>
<dbReference type="GO" id="GO:0046872">
    <property type="term" value="F:metal ion binding"/>
    <property type="evidence" value="ECO:0007669"/>
    <property type="project" value="UniProtKB-KW"/>
</dbReference>
<comment type="function">
    <text evidence="9 10">Fluoride-specific ion channel. Important for reducing fluoride concentration in the cell, thus reducing its toxicity.</text>
</comment>
<dbReference type="GO" id="GO:0062054">
    <property type="term" value="F:fluoride channel activity"/>
    <property type="evidence" value="ECO:0007669"/>
    <property type="project" value="UniProtKB-UniRule"/>
</dbReference>
<evidence type="ECO:0000313" key="12">
    <source>
        <dbReference type="Proteomes" id="UP000321569"/>
    </source>
</evidence>
<keyword evidence="2 10" id="KW-1003">Cell membrane</keyword>
<name>A0A512PNY9_9LACO</name>
<keyword evidence="5 10" id="KW-0472">Membrane</keyword>
<comment type="catalytic activity">
    <reaction evidence="8">
        <text>fluoride(in) = fluoride(out)</text>
        <dbReference type="Rhea" id="RHEA:76159"/>
        <dbReference type="ChEBI" id="CHEBI:17051"/>
    </reaction>
    <physiologicalReaction direction="left-to-right" evidence="8">
        <dbReference type="Rhea" id="RHEA:76160"/>
    </physiologicalReaction>
</comment>
<dbReference type="PANTHER" id="PTHR28259">
    <property type="entry name" value="FLUORIDE EXPORT PROTEIN 1-RELATED"/>
    <property type="match status" value="1"/>
</dbReference>
<organism evidence="11 12">
    <name type="scientific">Lentilactobacillus rapi</name>
    <dbReference type="NCBI Taxonomy" id="481723"/>
    <lineage>
        <taxon>Bacteria</taxon>
        <taxon>Bacillati</taxon>
        <taxon>Bacillota</taxon>
        <taxon>Bacilli</taxon>
        <taxon>Lactobacillales</taxon>
        <taxon>Lactobacillaceae</taxon>
        <taxon>Lentilactobacillus</taxon>
    </lineage>
</organism>
<keyword evidence="6 10" id="KW-0407">Ion channel</keyword>
<dbReference type="AlphaFoldDB" id="A0A512PNY9"/>
<dbReference type="PANTHER" id="PTHR28259:SF1">
    <property type="entry name" value="FLUORIDE EXPORT PROTEIN 1-RELATED"/>
    <property type="match status" value="1"/>
</dbReference>
<feature type="transmembrane region" description="Helical" evidence="10">
    <location>
        <begin position="94"/>
        <end position="117"/>
    </location>
</feature>
<evidence type="ECO:0000256" key="3">
    <source>
        <dbReference type="ARBA" id="ARBA00022692"/>
    </source>
</evidence>
<evidence type="ECO:0000256" key="7">
    <source>
        <dbReference type="ARBA" id="ARBA00035120"/>
    </source>
</evidence>
<keyword evidence="10" id="KW-0915">Sodium</keyword>
<dbReference type="RefSeq" id="WP_054747571.1">
    <property type="nucleotide sequence ID" value="NZ_BKAM01000038.1"/>
</dbReference>
<evidence type="ECO:0000256" key="1">
    <source>
        <dbReference type="ARBA" id="ARBA00004651"/>
    </source>
</evidence>
<evidence type="ECO:0000256" key="2">
    <source>
        <dbReference type="ARBA" id="ARBA00022475"/>
    </source>
</evidence>
<evidence type="ECO:0000256" key="10">
    <source>
        <dbReference type="HAMAP-Rule" id="MF_00454"/>
    </source>
</evidence>
<dbReference type="HAMAP" id="MF_00454">
    <property type="entry name" value="FluC"/>
    <property type="match status" value="1"/>
</dbReference>
<keyword evidence="4 10" id="KW-1133">Transmembrane helix</keyword>
<feature type="binding site" evidence="10">
    <location>
        <position position="68"/>
    </location>
    <ligand>
        <name>Na(+)</name>
        <dbReference type="ChEBI" id="CHEBI:29101"/>
        <note>structural</note>
    </ligand>
</feature>
<feature type="transmembrane region" description="Helical" evidence="10">
    <location>
        <begin position="27"/>
        <end position="54"/>
    </location>
</feature>
<evidence type="ECO:0000256" key="5">
    <source>
        <dbReference type="ARBA" id="ARBA00023136"/>
    </source>
</evidence>